<accession>A0A0E9X9A1</accession>
<reference evidence="1" key="2">
    <citation type="journal article" date="2015" name="Fish Shellfish Immunol.">
        <title>Early steps in the European eel (Anguilla anguilla)-Vibrio vulnificus interaction in the gills: Role of the RtxA13 toxin.</title>
        <authorList>
            <person name="Callol A."/>
            <person name="Pajuelo D."/>
            <person name="Ebbesson L."/>
            <person name="Teles M."/>
            <person name="MacKenzie S."/>
            <person name="Amaro C."/>
        </authorList>
    </citation>
    <scope>NUCLEOTIDE SEQUENCE</scope>
</reference>
<dbReference type="EMBL" id="GBXM01010319">
    <property type="protein sequence ID" value="JAH98258.1"/>
    <property type="molecule type" value="Transcribed_RNA"/>
</dbReference>
<evidence type="ECO:0000313" key="1">
    <source>
        <dbReference type="EMBL" id="JAH98258.1"/>
    </source>
</evidence>
<name>A0A0E9X9A1_ANGAN</name>
<proteinExistence type="predicted"/>
<organism evidence="1">
    <name type="scientific">Anguilla anguilla</name>
    <name type="common">European freshwater eel</name>
    <name type="synonym">Muraena anguilla</name>
    <dbReference type="NCBI Taxonomy" id="7936"/>
    <lineage>
        <taxon>Eukaryota</taxon>
        <taxon>Metazoa</taxon>
        <taxon>Chordata</taxon>
        <taxon>Craniata</taxon>
        <taxon>Vertebrata</taxon>
        <taxon>Euteleostomi</taxon>
        <taxon>Actinopterygii</taxon>
        <taxon>Neopterygii</taxon>
        <taxon>Teleostei</taxon>
        <taxon>Anguilliformes</taxon>
        <taxon>Anguillidae</taxon>
        <taxon>Anguilla</taxon>
    </lineage>
</organism>
<dbReference type="AlphaFoldDB" id="A0A0E9X9A1"/>
<protein>
    <submittedName>
        <fullName evidence="1">Uncharacterized protein</fullName>
    </submittedName>
</protein>
<reference evidence="1" key="1">
    <citation type="submission" date="2014-11" db="EMBL/GenBank/DDBJ databases">
        <authorList>
            <person name="Amaro Gonzalez C."/>
        </authorList>
    </citation>
    <scope>NUCLEOTIDE SEQUENCE</scope>
</reference>
<sequence length="75" mass="9003">MVWLDKMVSVDISVTHSTSQTLYLVRIRSPCLLLLPASHFLLSKEQRVKECYLHRYAYHEMQNIHICEWWILINT</sequence>